<evidence type="ECO:0000313" key="1">
    <source>
        <dbReference type="EMBL" id="KAF0356566.1"/>
    </source>
</evidence>
<dbReference type="EMBL" id="WTPW01003034">
    <property type="protein sequence ID" value="KAF0356566.1"/>
    <property type="molecule type" value="Genomic_DNA"/>
</dbReference>
<reference evidence="1 2" key="1">
    <citation type="journal article" date="2019" name="Environ. Microbiol.">
        <title>At the nexus of three kingdoms: the genome of the mycorrhizal fungus Gigaspora margarita provides insights into plant, endobacterial and fungal interactions.</title>
        <authorList>
            <person name="Venice F."/>
            <person name="Ghignone S."/>
            <person name="Salvioli di Fossalunga A."/>
            <person name="Amselem J."/>
            <person name="Novero M."/>
            <person name="Xianan X."/>
            <person name="Sedzielewska Toro K."/>
            <person name="Morin E."/>
            <person name="Lipzen A."/>
            <person name="Grigoriev I.V."/>
            <person name="Henrissat B."/>
            <person name="Martin F.M."/>
            <person name="Bonfante P."/>
        </authorList>
    </citation>
    <scope>NUCLEOTIDE SEQUENCE [LARGE SCALE GENOMIC DNA]</scope>
    <source>
        <strain evidence="1 2">BEG34</strain>
    </source>
</reference>
<sequence>MDNDTLDAYNDVKDLAEQAIEKSIVSLKKMKVLKASKGLVIDNAQEKIEQNLRVLQTKLGASQESNSDASLYSALKKA</sequence>
<dbReference type="Proteomes" id="UP000439903">
    <property type="component" value="Unassembled WGS sequence"/>
</dbReference>
<evidence type="ECO:0000313" key="2">
    <source>
        <dbReference type="Proteomes" id="UP000439903"/>
    </source>
</evidence>
<organism evidence="1 2">
    <name type="scientific">Gigaspora margarita</name>
    <dbReference type="NCBI Taxonomy" id="4874"/>
    <lineage>
        <taxon>Eukaryota</taxon>
        <taxon>Fungi</taxon>
        <taxon>Fungi incertae sedis</taxon>
        <taxon>Mucoromycota</taxon>
        <taxon>Glomeromycotina</taxon>
        <taxon>Glomeromycetes</taxon>
        <taxon>Diversisporales</taxon>
        <taxon>Gigasporaceae</taxon>
        <taxon>Gigaspora</taxon>
    </lineage>
</organism>
<dbReference type="AlphaFoldDB" id="A0A8H3WYA1"/>
<protein>
    <submittedName>
        <fullName evidence="1">Uncharacterized protein</fullName>
    </submittedName>
</protein>
<name>A0A8H3WYA1_GIGMA</name>
<proteinExistence type="predicted"/>
<keyword evidence="2" id="KW-1185">Reference proteome</keyword>
<comment type="caution">
    <text evidence="1">The sequence shown here is derived from an EMBL/GenBank/DDBJ whole genome shotgun (WGS) entry which is preliminary data.</text>
</comment>
<gene>
    <name evidence="1" type="ORF">F8M41_014766</name>
</gene>
<accession>A0A8H3WYA1</accession>